<keyword evidence="1" id="KW-1133">Transmembrane helix</keyword>
<accession>A0A059CKP7</accession>
<name>A0A059CKP7_EUCGR</name>
<gene>
    <name evidence="2" type="ORF">EUGRSUZ_C00466</name>
</gene>
<dbReference type="EMBL" id="KK198755">
    <property type="protein sequence ID" value="KCW79043.1"/>
    <property type="molecule type" value="Genomic_DNA"/>
</dbReference>
<protein>
    <submittedName>
        <fullName evidence="2">Uncharacterized protein</fullName>
    </submittedName>
</protein>
<reference evidence="2" key="1">
    <citation type="submission" date="2013-07" db="EMBL/GenBank/DDBJ databases">
        <title>The genome of Eucalyptus grandis.</title>
        <authorList>
            <person name="Schmutz J."/>
            <person name="Hayes R."/>
            <person name="Myburg A."/>
            <person name="Tuskan G."/>
            <person name="Grattapaglia D."/>
            <person name="Rokhsar D.S."/>
        </authorList>
    </citation>
    <scope>NUCLEOTIDE SEQUENCE</scope>
    <source>
        <tissue evidence="2">Leaf extractions</tissue>
    </source>
</reference>
<dbReference type="Gramene" id="KCW79043">
    <property type="protein sequence ID" value="KCW79043"/>
    <property type="gene ID" value="EUGRSUZ_C00466"/>
</dbReference>
<keyword evidence="1" id="KW-0472">Membrane</keyword>
<evidence type="ECO:0000313" key="2">
    <source>
        <dbReference type="EMBL" id="KCW79043.1"/>
    </source>
</evidence>
<organism evidence="2">
    <name type="scientific">Eucalyptus grandis</name>
    <name type="common">Flooded gum</name>
    <dbReference type="NCBI Taxonomy" id="71139"/>
    <lineage>
        <taxon>Eukaryota</taxon>
        <taxon>Viridiplantae</taxon>
        <taxon>Streptophyta</taxon>
        <taxon>Embryophyta</taxon>
        <taxon>Tracheophyta</taxon>
        <taxon>Spermatophyta</taxon>
        <taxon>Magnoliopsida</taxon>
        <taxon>eudicotyledons</taxon>
        <taxon>Gunneridae</taxon>
        <taxon>Pentapetalae</taxon>
        <taxon>rosids</taxon>
        <taxon>malvids</taxon>
        <taxon>Myrtales</taxon>
        <taxon>Myrtaceae</taxon>
        <taxon>Myrtoideae</taxon>
        <taxon>Eucalypteae</taxon>
        <taxon>Eucalyptus</taxon>
    </lineage>
</organism>
<proteinExistence type="predicted"/>
<dbReference type="AlphaFoldDB" id="A0A059CKP7"/>
<dbReference type="InParanoid" id="A0A059CKP7"/>
<feature type="transmembrane region" description="Helical" evidence="1">
    <location>
        <begin position="48"/>
        <end position="79"/>
    </location>
</feature>
<keyword evidence="1" id="KW-0812">Transmembrane</keyword>
<evidence type="ECO:0000256" key="1">
    <source>
        <dbReference type="SAM" id="Phobius"/>
    </source>
</evidence>
<sequence length="85" mass="9697">MREIMFFHYHSLKENTRMMENTYAPHRIMKNSCMTAARKRSGSGDHPYFLVIVNIAGKVSYLFGMGLCQCVIVFCLISSNLSEIG</sequence>